<dbReference type="GO" id="GO:0003700">
    <property type="term" value="F:DNA-binding transcription factor activity"/>
    <property type="evidence" value="ECO:0007669"/>
    <property type="project" value="TreeGrafter"/>
</dbReference>
<dbReference type="Gene3D" id="1.10.10.60">
    <property type="entry name" value="Homeodomain-like"/>
    <property type="match status" value="1"/>
</dbReference>
<keyword evidence="2 4" id="KW-0238">DNA-binding</keyword>
<dbReference type="PANTHER" id="PTHR30055:SF148">
    <property type="entry name" value="TETR-FAMILY TRANSCRIPTIONAL REGULATOR"/>
    <property type="match status" value="1"/>
</dbReference>
<proteinExistence type="predicted"/>
<evidence type="ECO:0000259" key="5">
    <source>
        <dbReference type="PROSITE" id="PS50977"/>
    </source>
</evidence>
<dbReference type="InterPro" id="IPR009057">
    <property type="entry name" value="Homeodomain-like_sf"/>
</dbReference>
<dbReference type="AlphaFoldDB" id="A0A918A1J0"/>
<reference evidence="6" key="1">
    <citation type="journal article" date="2014" name="Int. J. Syst. Evol. Microbiol.">
        <title>Complete genome sequence of Corynebacterium casei LMG S-19264T (=DSM 44701T), isolated from a smear-ripened cheese.</title>
        <authorList>
            <consortium name="US DOE Joint Genome Institute (JGI-PGF)"/>
            <person name="Walter F."/>
            <person name="Albersmeier A."/>
            <person name="Kalinowski J."/>
            <person name="Ruckert C."/>
        </authorList>
    </citation>
    <scope>NUCLEOTIDE SEQUENCE</scope>
    <source>
        <strain evidence="6">CGMCC 4.7430</strain>
    </source>
</reference>
<dbReference type="GO" id="GO:0000976">
    <property type="term" value="F:transcription cis-regulatory region binding"/>
    <property type="evidence" value="ECO:0007669"/>
    <property type="project" value="TreeGrafter"/>
</dbReference>
<dbReference type="InterPro" id="IPR001647">
    <property type="entry name" value="HTH_TetR"/>
</dbReference>
<dbReference type="Pfam" id="PF16859">
    <property type="entry name" value="TetR_C_11"/>
    <property type="match status" value="1"/>
</dbReference>
<comment type="caution">
    <text evidence="6">The sequence shown here is derived from an EMBL/GenBank/DDBJ whole genome shotgun (WGS) entry which is preliminary data.</text>
</comment>
<keyword evidence="7" id="KW-1185">Reference proteome</keyword>
<evidence type="ECO:0000256" key="4">
    <source>
        <dbReference type="PROSITE-ProRule" id="PRU00335"/>
    </source>
</evidence>
<protein>
    <submittedName>
        <fullName evidence="6">TetR family transcriptional regulator</fullName>
    </submittedName>
</protein>
<dbReference type="PROSITE" id="PS50977">
    <property type="entry name" value="HTH_TETR_2"/>
    <property type="match status" value="1"/>
</dbReference>
<evidence type="ECO:0000256" key="3">
    <source>
        <dbReference type="ARBA" id="ARBA00023163"/>
    </source>
</evidence>
<dbReference type="Proteomes" id="UP000660745">
    <property type="component" value="Unassembled WGS sequence"/>
</dbReference>
<evidence type="ECO:0000313" key="6">
    <source>
        <dbReference type="EMBL" id="GGP03864.1"/>
    </source>
</evidence>
<sequence>MAELVPKAARRRHGEELQAALLEAAWEELVETGYAKLTMESVARRAHTGIAVLYRRWANKDQLVLAAIEHYPNVHPVPIPDTGTLPGDLLALLTSMGEGRASFFAIAAASVFSGLLTDAGLTLAQAREKILGDAPLSRVETVYRRAHDRGEIDLDRIPPAVLAMPFDLVRHDLLMSLEPLEPARIQSIVNDLFMPLVHDQQGRPAASSRRAGRLP</sequence>
<dbReference type="RefSeq" id="WP_189137882.1">
    <property type="nucleotide sequence ID" value="NZ_BMNK01000002.1"/>
</dbReference>
<evidence type="ECO:0000313" key="7">
    <source>
        <dbReference type="Proteomes" id="UP000660745"/>
    </source>
</evidence>
<dbReference type="PANTHER" id="PTHR30055">
    <property type="entry name" value="HTH-TYPE TRANSCRIPTIONAL REGULATOR RUTR"/>
    <property type="match status" value="1"/>
</dbReference>
<dbReference type="Gene3D" id="1.10.357.10">
    <property type="entry name" value="Tetracycline Repressor, domain 2"/>
    <property type="match status" value="1"/>
</dbReference>
<feature type="DNA-binding region" description="H-T-H motif" evidence="4">
    <location>
        <begin position="38"/>
        <end position="57"/>
    </location>
</feature>
<dbReference type="EMBL" id="BMNK01000002">
    <property type="protein sequence ID" value="GGP03864.1"/>
    <property type="molecule type" value="Genomic_DNA"/>
</dbReference>
<dbReference type="SUPFAM" id="SSF48498">
    <property type="entry name" value="Tetracyclin repressor-like, C-terminal domain"/>
    <property type="match status" value="1"/>
</dbReference>
<organism evidence="6 7">
    <name type="scientific">Nonomuraea glycinis</name>
    <dbReference type="NCBI Taxonomy" id="2047744"/>
    <lineage>
        <taxon>Bacteria</taxon>
        <taxon>Bacillati</taxon>
        <taxon>Actinomycetota</taxon>
        <taxon>Actinomycetes</taxon>
        <taxon>Streptosporangiales</taxon>
        <taxon>Streptosporangiaceae</taxon>
        <taxon>Nonomuraea</taxon>
    </lineage>
</organism>
<feature type="domain" description="HTH tetR-type" evidence="5">
    <location>
        <begin position="15"/>
        <end position="75"/>
    </location>
</feature>
<evidence type="ECO:0000256" key="1">
    <source>
        <dbReference type="ARBA" id="ARBA00023015"/>
    </source>
</evidence>
<dbReference type="SUPFAM" id="SSF46689">
    <property type="entry name" value="Homeodomain-like"/>
    <property type="match status" value="1"/>
</dbReference>
<keyword evidence="3" id="KW-0804">Transcription</keyword>
<reference evidence="6" key="2">
    <citation type="submission" date="2020-09" db="EMBL/GenBank/DDBJ databases">
        <authorList>
            <person name="Sun Q."/>
            <person name="Zhou Y."/>
        </authorList>
    </citation>
    <scope>NUCLEOTIDE SEQUENCE</scope>
    <source>
        <strain evidence="6">CGMCC 4.7430</strain>
    </source>
</reference>
<name>A0A918A1J0_9ACTN</name>
<accession>A0A918A1J0</accession>
<dbReference type="InterPro" id="IPR011075">
    <property type="entry name" value="TetR_C"/>
</dbReference>
<dbReference type="InterPro" id="IPR050109">
    <property type="entry name" value="HTH-type_TetR-like_transc_reg"/>
</dbReference>
<gene>
    <name evidence="6" type="ORF">GCM10012278_16860</name>
</gene>
<evidence type="ECO:0000256" key="2">
    <source>
        <dbReference type="ARBA" id="ARBA00023125"/>
    </source>
</evidence>
<dbReference type="Pfam" id="PF00440">
    <property type="entry name" value="TetR_N"/>
    <property type="match status" value="1"/>
</dbReference>
<keyword evidence="1" id="KW-0805">Transcription regulation</keyword>
<dbReference type="InterPro" id="IPR036271">
    <property type="entry name" value="Tet_transcr_reg_TetR-rel_C_sf"/>
</dbReference>